<evidence type="ECO:0000313" key="9">
    <source>
        <dbReference type="EMBL" id="ORX71950.1"/>
    </source>
</evidence>
<dbReference type="OrthoDB" id="431212at2759"/>
<feature type="transmembrane region" description="Helical" evidence="8">
    <location>
        <begin position="134"/>
        <end position="153"/>
    </location>
</feature>
<dbReference type="Pfam" id="PF00860">
    <property type="entry name" value="Xan_ur_permease"/>
    <property type="match status" value="1"/>
</dbReference>
<feature type="region of interest" description="Disordered" evidence="7">
    <location>
        <begin position="557"/>
        <end position="583"/>
    </location>
</feature>
<reference evidence="9 10" key="1">
    <citation type="submission" date="2016-07" db="EMBL/GenBank/DDBJ databases">
        <title>Pervasive Adenine N6-methylation of Active Genes in Fungi.</title>
        <authorList>
            <consortium name="DOE Joint Genome Institute"/>
            <person name="Mondo S.J."/>
            <person name="Dannebaum R.O."/>
            <person name="Kuo R.C."/>
            <person name="Labutti K."/>
            <person name="Haridas S."/>
            <person name="Kuo A."/>
            <person name="Salamov A."/>
            <person name="Ahrendt S.R."/>
            <person name="Lipzen A."/>
            <person name="Sullivan W."/>
            <person name="Andreopoulos W.B."/>
            <person name="Clum A."/>
            <person name="Lindquist E."/>
            <person name="Daum C."/>
            <person name="Ramamoorthy G.K."/>
            <person name="Gryganskyi A."/>
            <person name="Culley D."/>
            <person name="Magnuson J.K."/>
            <person name="James T.Y."/>
            <person name="O'Malley M.A."/>
            <person name="Stajich J.E."/>
            <person name="Spatafora J.W."/>
            <person name="Visel A."/>
            <person name="Grigoriev I.V."/>
        </authorList>
    </citation>
    <scope>NUCLEOTIDE SEQUENCE [LARGE SCALE GENOMIC DNA]</scope>
    <source>
        <strain evidence="9 10">ATCC 12442</strain>
    </source>
</reference>
<dbReference type="GO" id="GO:0005345">
    <property type="term" value="F:purine nucleobase transmembrane transporter activity"/>
    <property type="evidence" value="ECO:0007669"/>
    <property type="project" value="TreeGrafter"/>
</dbReference>
<comment type="subcellular location">
    <subcellularLocation>
        <location evidence="1">Endomembrane system</location>
        <topology evidence="1">Multi-pass membrane protein</topology>
    </subcellularLocation>
</comment>
<gene>
    <name evidence="9" type="ORF">DL89DRAFT_321102</name>
</gene>
<evidence type="ECO:0000256" key="6">
    <source>
        <dbReference type="ARBA" id="ARBA00023136"/>
    </source>
</evidence>
<dbReference type="RefSeq" id="XP_040745374.1">
    <property type="nucleotide sequence ID" value="XM_040891253.1"/>
</dbReference>
<name>A0A1Y1WEJ6_9FUNG</name>
<evidence type="ECO:0000256" key="1">
    <source>
        <dbReference type="ARBA" id="ARBA00004127"/>
    </source>
</evidence>
<dbReference type="STRING" id="61395.A0A1Y1WEJ6"/>
<dbReference type="PANTHER" id="PTHR43337">
    <property type="entry name" value="XANTHINE/URACIL PERMEASE C887.17-RELATED"/>
    <property type="match status" value="1"/>
</dbReference>
<feature type="transmembrane region" description="Helical" evidence="8">
    <location>
        <begin position="223"/>
        <end position="241"/>
    </location>
</feature>
<keyword evidence="10" id="KW-1185">Reference proteome</keyword>
<dbReference type="GO" id="GO:0005886">
    <property type="term" value="C:plasma membrane"/>
    <property type="evidence" value="ECO:0007669"/>
    <property type="project" value="TreeGrafter"/>
</dbReference>
<evidence type="ECO:0000256" key="5">
    <source>
        <dbReference type="ARBA" id="ARBA00022989"/>
    </source>
</evidence>
<protein>
    <submittedName>
        <fullName evidence="9">Nucleoside transporter</fullName>
    </submittedName>
</protein>
<feature type="transmembrane region" description="Helical" evidence="8">
    <location>
        <begin position="416"/>
        <end position="434"/>
    </location>
</feature>
<evidence type="ECO:0000256" key="4">
    <source>
        <dbReference type="ARBA" id="ARBA00022692"/>
    </source>
</evidence>
<feature type="compositionally biased region" description="Basic and acidic residues" evidence="7">
    <location>
        <begin position="574"/>
        <end position="583"/>
    </location>
</feature>
<feature type="transmembrane region" description="Helical" evidence="8">
    <location>
        <begin position="385"/>
        <end position="404"/>
    </location>
</feature>
<keyword evidence="3" id="KW-0813">Transport</keyword>
<dbReference type="PANTHER" id="PTHR43337:SF1">
    <property type="entry name" value="XANTHINE_URACIL PERMEASE C887.17-RELATED"/>
    <property type="match status" value="1"/>
</dbReference>
<feature type="transmembrane region" description="Helical" evidence="8">
    <location>
        <begin position="454"/>
        <end position="476"/>
    </location>
</feature>
<keyword evidence="4 8" id="KW-0812">Transmembrane</keyword>
<evidence type="ECO:0000256" key="2">
    <source>
        <dbReference type="ARBA" id="ARBA00005697"/>
    </source>
</evidence>
<dbReference type="GeneID" id="63807901"/>
<dbReference type="InterPro" id="IPR045018">
    <property type="entry name" value="Azg-like"/>
</dbReference>
<dbReference type="AlphaFoldDB" id="A0A1Y1WEJ6"/>
<proteinExistence type="inferred from homology"/>
<dbReference type="InterPro" id="IPR006043">
    <property type="entry name" value="NCS2"/>
</dbReference>
<keyword evidence="6 8" id="KW-0472">Membrane</keyword>
<feature type="transmembrane region" description="Helical" evidence="8">
    <location>
        <begin position="347"/>
        <end position="365"/>
    </location>
</feature>
<evidence type="ECO:0000256" key="3">
    <source>
        <dbReference type="ARBA" id="ARBA00022448"/>
    </source>
</evidence>
<organism evidence="9 10">
    <name type="scientific">Linderina pennispora</name>
    <dbReference type="NCBI Taxonomy" id="61395"/>
    <lineage>
        <taxon>Eukaryota</taxon>
        <taxon>Fungi</taxon>
        <taxon>Fungi incertae sedis</taxon>
        <taxon>Zoopagomycota</taxon>
        <taxon>Kickxellomycotina</taxon>
        <taxon>Kickxellomycetes</taxon>
        <taxon>Kickxellales</taxon>
        <taxon>Kickxellaceae</taxon>
        <taxon>Linderina</taxon>
    </lineage>
</organism>
<evidence type="ECO:0000256" key="7">
    <source>
        <dbReference type="SAM" id="MobiDB-lite"/>
    </source>
</evidence>
<sequence length="583" mass="62701">MGRFGALVKRTDDKIAASAVGHWFRLEGSGAKRMRKGSHFSTELRGGLATFPLIITDSGGPCDCDREQFGATCLHTLKMDLITATCAISCISCVMMGALANLPIALAPGMGLIAYFTYTVVGYHGTGNISYQNALSAVCIEGVIFFALSILGIRQWFARIIPASLKTATGSGIGIYLAFIGLQSSAGIGLITASHSTLVELGGCPAEYRDENNMCVSHHMRGATTWVGIMGLVIIAILMAYKVKGSVLIGILIVAIISWPRTSKVTYFPYTEAGDEAFAFFKKVVTFHPIEMILGKYDFNASGGQFWIALITFLYVDILDCTGTLFSMAKFGGYMDERTQDFEGSSIAFLCDSVCVVLSSVFGLAPVSSFVESGAGIAEGAKTGIASITTGFCFFIALFFAPIFASFPPWSTGPALILVGSMMIQNVVHINWKYVGDAVPAFLTMIMIPFGYSIGYGLIAGIGTYIAINGVIWIVAKATRDRIVPPNRLDKEMWSAFMADGGALGILPKWLRKVLHIKYAPTHANSDAQDIELEEHIQRVSVEQQHLARSSAQYCSGDATPASNADSPAMTIHGDFKGQKKDF</sequence>
<dbReference type="GO" id="GO:0015853">
    <property type="term" value="P:adenine transport"/>
    <property type="evidence" value="ECO:0007669"/>
    <property type="project" value="TreeGrafter"/>
</dbReference>
<dbReference type="EMBL" id="MCFD01000003">
    <property type="protein sequence ID" value="ORX71950.1"/>
    <property type="molecule type" value="Genomic_DNA"/>
</dbReference>
<keyword evidence="5 8" id="KW-1133">Transmembrane helix</keyword>
<comment type="caution">
    <text evidence="9">The sequence shown here is derived from an EMBL/GenBank/DDBJ whole genome shotgun (WGS) entry which is preliminary data.</text>
</comment>
<dbReference type="GO" id="GO:0012505">
    <property type="term" value="C:endomembrane system"/>
    <property type="evidence" value="ECO:0007669"/>
    <property type="project" value="UniProtKB-SubCell"/>
</dbReference>
<accession>A0A1Y1WEJ6</accession>
<evidence type="ECO:0000313" key="10">
    <source>
        <dbReference type="Proteomes" id="UP000193922"/>
    </source>
</evidence>
<feature type="transmembrane region" description="Helical" evidence="8">
    <location>
        <begin position="81"/>
        <end position="114"/>
    </location>
</feature>
<evidence type="ECO:0000256" key="8">
    <source>
        <dbReference type="SAM" id="Phobius"/>
    </source>
</evidence>
<feature type="transmembrane region" description="Helical" evidence="8">
    <location>
        <begin position="173"/>
        <end position="193"/>
    </location>
</feature>
<feature type="transmembrane region" description="Helical" evidence="8">
    <location>
        <begin position="246"/>
        <end position="262"/>
    </location>
</feature>
<comment type="similarity">
    <text evidence="2">Belongs to the nucleobase:cation symporter-2 (NCS2) (TC 2.A.40) family. Azg-like subfamily.</text>
</comment>
<dbReference type="GO" id="GO:0015854">
    <property type="term" value="P:guanine transport"/>
    <property type="evidence" value="ECO:0007669"/>
    <property type="project" value="TreeGrafter"/>
</dbReference>
<dbReference type="Proteomes" id="UP000193922">
    <property type="component" value="Unassembled WGS sequence"/>
</dbReference>
<feature type="transmembrane region" description="Helical" evidence="8">
    <location>
        <begin position="306"/>
        <end position="326"/>
    </location>
</feature>